<dbReference type="SUPFAM" id="SSF52540">
    <property type="entry name" value="P-loop containing nucleoside triphosphate hydrolases"/>
    <property type="match status" value="1"/>
</dbReference>
<dbReference type="CDD" id="cd18808">
    <property type="entry name" value="SF1_C_Upf1"/>
    <property type="match status" value="1"/>
</dbReference>
<dbReference type="InterPro" id="IPR041679">
    <property type="entry name" value="DNA2/NAM7-like_C"/>
</dbReference>
<gene>
    <name evidence="8" type="ORF">CVIRNUC_008358</name>
</gene>
<evidence type="ECO:0000259" key="4">
    <source>
        <dbReference type="Pfam" id="PF13087"/>
    </source>
</evidence>
<dbReference type="Pfam" id="PF13087">
    <property type="entry name" value="AAA_12"/>
    <property type="match status" value="1"/>
</dbReference>
<evidence type="ECO:0000259" key="5">
    <source>
        <dbReference type="Pfam" id="PF16399"/>
    </source>
</evidence>
<feature type="domain" description="RNA helicase aquarius beta-barrel" evidence="6">
    <location>
        <begin position="532"/>
        <end position="706"/>
    </location>
</feature>
<dbReference type="Pfam" id="PF21144">
    <property type="entry name" value="Aquarius_N_3rd"/>
    <property type="match status" value="1"/>
</dbReference>
<proteinExistence type="inferred from homology"/>
<comment type="caution">
    <text evidence="8">The sequence shown here is derived from an EMBL/GenBank/DDBJ whole genome shotgun (WGS) entry which is preliminary data.</text>
</comment>
<dbReference type="InterPro" id="IPR048966">
    <property type="entry name" value="Aquarius_b-barrel"/>
</dbReference>
<dbReference type="EMBL" id="CAUYUE010000012">
    <property type="protein sequence ID" value="CAK0785152.1"/>
    <property type="molecule type" value="Genomic_DNA"/>
</dbReference>
<dbReference type="InterPro" id="IPR032174">
    <property type="entry name" value="Aquarius_N"/>
</dbReference>
<feature type="domain" description="RNA helicase aquarius N-terminal" evidence="5">
    <location>
        <begin position="41"/>
        <end position="449"/>
    </location>
</feature>
<name>A0AAV1IEP6_9CHLO</name>
<feature type="domain" description="DNA2/NAM7 helicase helicase" evidence="3">
    <location>
        <begin position="860"/>
        <end position="1155"/>
    </location>
</feature>
<dbReference type="InterPro" id="IPR048967">
    <property type="entry name" value="Aquarius_insert"/>
</dbReference>
<dbReference type="GO" id="GO:0004386">
    <property type="term" value="F:helicase activity"/>
    <property type="evidence" value="ECO:0007669"/>
    <property type="project" value="InterPro"/>
</dbReference>
<keyword evidence="9" id="KW-1185">Reference proteome</keyword>
<evidence type="ECO:0000256" key="1">
    <source>
        <dbReference type="PIRNR" id="PIRNR038901"/>
    </source>
</evidence>
<keyword evidence="1" id="KW-0539">Nucleus</keyword>
<dbReference type="PIRSF" id="PIRSF038901">
    <property type="entry name" value="AQR_cwf11"/>
    <property type="match status" value="1"/>
</dbReference>
<dbReference type="InterPro" id="IPR045055">
    <property type="entry name" value="DNA2/NAM7-like"/>
</dbReference>
<organism evidence="8 9">
    <name type="scientific">Coccomyxa viridis</name>
    <dbReference type="NCBI Taxonomy" id="1274662"/>
    <lineage>
        <taxon>Eukaryota</taxon>
        <taxon>Viridiplantae</taxon>
        <taxon>Chlorophyta</taxon>
        <taxon>core chlorophytes</taxon>
        <taxon>Trebouxiophyceae</taxon>
        <taxon>Trebouxiophyceae incertae sedis</taxon>
        <taxon>Coccomyxaceae</taxon>
        <taxon>Coccomyxa</taxon>
    </lineage>
</organism>
<dbReference type="InterPro" id="IPR026300">
    <property type="entry name" value="CWF11_fam"/>
</dbReference>
<evidence type="ECO:0000313" key="9">
    <source>
        <dbReference type="Proteomes" id="UP001314263"/>
    </source>
</evidence>
<dbReference type="InterPro" id="IPR041677">
    <property type="entry name" value="DNA2/NAM7_AAA_11"/>
</dbReference>
<dbReference type="SUPFAM" id="SSF54675">
    <property type="entry name" value="Nicotinate/Quinolinate PRTase N-terminal domain-like"/>
    <property type="match status" value="1"/>
</dbReference>
<dbReference type="GO" id="GO:0000398">
    <property type="term" value="P:mRNA splicing, via spliceosome"/>
    <property type="evidence" value="ECO:0007669"/>
    <property type="project" value="InterPro"/>
</dbReference>
<dbReference type="GO" id="GO:0003729">
    <property type="term" value="F:mRNA binding"/>
    <property type="evidence" value="ECO:0007669"/>
    <property type="project" value="TreeGrafter"/>
</dbReference>
<dbReference type="Pfam" id="PF13086">
    <property type="entry name" value="AAA_11"/>
    <property type="match status" value="1"/>
</dbReference>
<dbReference type="Pfam" id="PF21143">
    <property type="entry name" value="Aquarius_N_2nd"/>
    <property type="match status" value="1"/>
</dbReference>
<dbReference type="InterPro" id="IPR047187">
    <property type="entry name" value="SF1_C_Upf1"/>
</dbReference>
<dbReference type="FunFam" id="3.40.50.300:FF:000507">
    <property type="entry name" value="Pre-mRNA-splicing factor"/>
    <property type="match status" value="1"/>
</dbReference>
<dbReference type="PANTHER" id="PTHR10887">
    <property type="entry name" value="DNA2/NAM7 HELICASE FAMILY"/>
    <property type="match status" value="1"/>
</dbReference>
<keyword evidence="1" id="KW-0507">mRNA processing</keyword>
<comment type="subcellular location">
    <subcellularLocation>
        <location evidence="1">Nucleus</location>
    </subcellularLocation>
</comment>
<dbReference type="InterPro" id="IPR027417">
    <property type="entry name" value="P-loop_NTPase"/>
</dbReference>
<dbReference type="GO" id="GO:0071013">
    <property type="term" value="C:catalytic step 2 spliceosome"/>
    <property type="evidence" value="ECO:0007669"/>
    <property type="project" value="TreeGrafter"/>
</dbReference>
<feature type="compositionally biased region" description="Low complexity" evidence="2">
    <location>
        <begin position="1458"/>
        <end position="1468"/>
    </location>
</feature>
<evidence type="ECO:0000259" key="7">
    <source>
        <dbReference type="Pfam" id="PF21144"/>
    </source>
</evidence>
<comment type="similarity">
    <text evidence="1">Belongs to the CWF11 family.</text>
</comment>
<dbReference type="Proteomes" id="UP001314263">
    <property type="component" value="Unassembled WGS sequence"/>
</dbReference>
<feature type="domain" description="RNA helicase aquarius insertion" evidence="7">
    <location>
        <begin position="756"/>
        <end position="847"/>
    </location>
</feature>
<reference evidence="8 9" key="1">
    <citation type="submission" date="2023-10" db="EMBL/GenBank/DDBJ databases">
        <authorList>
            <person name="Maclean D."/>
            <person name="Macfadyen A."/>
        </authorList>
    </citation>
    <scope>NUCLEOTIDE SEQUENCE [LARGE SCALE GENOMIC DNA]</scope>
</reference>
<evidence type="ECO:0008006" key="10">
    <source>
        <dbReference type="Google" id="ProtNLM"/>
    </source>
</evidence>
<dbReference type="PANTHER" id="PTHR10887:SF5">
    <property type="entry name" value="RNA HELICASE AQUARIUS"/>
    <property type="match status" value="1"/>
</dbReference>
<dbReference type="CDD" id="cd17935">
    <property type="entry name" value="EEXXQc_AQR"/>
    <property type="match status" value="1"/>
</dbReference>
<protein>
    <recommendedName>
        <fullName evidence="10">Intron-binding protein aquarius</fullName>
    </recommendedName>
</protein>
<accession>A0AAV1IEP6</accession>
<dbReference type="FunFam" id="3.40.50.300:FF:003210">
    <property type="entry name" value="RNA helicase aquarius"/>
    <property type="match status" value="1"/>
</dbReference>
<sequence length="1509" mass="171162">MAKKKGAPKHAEAQAGADQPVTSYRAMGGALTLEEIAGDSLTKVADENWSAAAQSRGGLPAFNAALVEEIYKRELAGNSKVPAKLKRIMLLEISQYLENYLWPHFDAGTSSDAHILSILTMVNEKFRENVPAWTGFSAHMDKFPAFFSRVVKLQSSERAWQTHERVTYILFFIHAFQSLEQEAVRKQALKLVSLPLWYSLSRGRLQLEMQSQEMLARHWRHLAKKEAKACTAAEKAGSEHVPAAQTPEATFLSLLLTDFLQILSETVPPEARAARVETQLDKQKLLYCERFAELLIDLLSQLPTRRFVRTLLEDKAILIKCRMSPLLEHPQGELYRQLVDLFHFYQYFPIDDHTGQPVTDAEIVALQYSRLTQLQRLFFKYHPSLKELALSNCGTLQKRSVLEPALKGLDFAELQNLVVRQLRLVADDDLWAQNPEFLMEVVVSKYERRRSQTETVNAMPLYPTEAILWDENQVPKVHYTGETCLALPKLNLQFLTAHDYLLRNFNLFRLEATYEIREDLGDVLSRVSAAWDQDEEDKVVFKGWARMALPVQAFNVVEVRKPNVGQNKPASVTADILLDTKRLRGDVRSEWDETKQHDVLFLLTVQPPDQVALAAIRDRGEEPSPAQQHGLIYVRGAEVTEVKDEEGRLMNDFTGRIKRDEWRPPTGFQRTVTIALDTAQYQLDMEYMQEHKSEDVYSTFNLLMRRKPKENNFKAVLESIRDLMNGETVLPEWLHDIFLGYGDPAAAQYTKLPHTLRTLDFKDTFLDAEHLRQSFPGHEVELKQNATGETVRPFRITFPEQASQEQPPLKGKRKAGDATVSVASAASRTIMAESYLPPNPGPYPQDKPPENKVRFTPVQVEAIRAGTQPGLTMVVGPPGTGKTDTAVQIMHVLYHNCPSQRTLLIAHSNQALNDLFEKILLRDVPARYLLRLGMGEQELATTLDFSRVGRVNAMLARRLELLAEVEKMAKQFNVAEDVSYTCETAAHFWLLHVLARWEKFLAMVTQRKTSECVKDHFPFKEYFADAPGVLFRGNRFEEDMESARGCWRHLRTMFQELEECRAFELLKGQADRVNYLMTKQAKIVAMTCTHAALKRREFLELGFKFDNLLMEESAQILEIETFIPMLLQNTDDGVTRLKRVILIGDHHQLPPVVKNMAFQKYSHLDQSLFTRFVRLGTPYVQLNAQGRARPTLAKLYNWRYEDLGDLPYVTTAPEFLRANPGFAHDFQFIDVPDYHGRGESEPVPHFYQNLGEAEYLVSLYQYMRLRGYPADKISILTTYNGQKALIRDVVERRCAGHPAFGRPLKVTTVDKYQGQQNEYVLLSLVRTRAVGHVRDVRRLVVAMSRARLGLYIFGRLPLFANCYELQPTMAQLMQRPTQLALQPTEYWQSCSRKPEQQSGAPLLVAGVEGMSHLVSAMQREWEVATHNATMAALAKAQPPLASSAAAVSNGAPASDPTAAEQSAAGQAAGEEDQQIGKDISMDDAEVVDLVNVIEEKPVKGPIDAPNTLS</sequence>
<evidence type="ECO:0000259" key="3">
    <source>
        <dbReference type="Pfam" id="PF13086"/>
    </source>
</evidence>
<evidence type="ECO:0000259" key="6">
    <source>
        <dbReference type="Pfam" id="PF21143"/>
    </source>
</evidence>
<dbReference type="Pfam" id="PF16399">
    <property type="entry name" value="Aquarius_N_1st"/>
    <property type="match status" value="1"/>
</dbReference>
<keyword evidence="1" id="KW-0508">mRNA splicing</keyword>
<dbReference type="Gene3D" id="3.40.50.300">
    <property type="entry name" value="P-loop containing nucleotide triphosphate hydrolases"/>
    <property type="match status" value="2"/>
</dbReference>
<evidence type="ECO:0000313" key="8">
    <source>
        <dbReference type="EMBL" id="CAK0785152.1"/>
    </source>
</evidence>
<evidence type="ECO:0000256" key="2">
    <source>
        <dbReference type="SAM" id="MobiDB-lite"/>
    </source>
</evidence>
<feature type="region of interest" description="Disordered" evidence="2">
    <location>
        <begin position="1445"/>
        <end position="1481"/>
    </location>
</feature>
<feature type="domain" description="DNA2/NAM7 helicase-like C-terminal" evidence="4">
    <location>
        <begin position="1164"/>
        <end position="1355"/>
    </location>
</feature>